<protein>
    <recommendedName>
        <fullName evidence="3">Multiphosphoryl transfer protein</fullName>
    </recommendedName>
</protein>
<accession>A0A328BYM4</accession>
<dbReference type="AlphaFoldDB" id="A0A328BYM4"/>
<dbReference type="FunFam" id="3.30.1340.10:FF:000005">
    <property type="entry name" value="Fructose-specific PTS system IIA component"/>
    <property type="match status" value="1"/>
</dbReference>
<dbReference type="CDD" id="cd00211">
    <property type="entry name" value="PTS_IIA_fru"/>
    <property type="match status" value="1"/>
</dbReference>
<dbReference type="PROSITE" id="PS51094">
    <property type="entry name" value="PTS_EIIA_TYPE_2"/>
    <property type="match status" value="1"/>
</dbReference>
<dbReference type="NCBIfam" id="TIGR01003">
    <property type="entry name" value="PTS_HPr_family"/>
    <property type="match status" value="2"/>
</dbReference>
<dbReference type="PANTHER" id="PTHR30181:SF3">
    <property type="entry name" value="MULTIPHOSPHORYL TRANSFER PROTEIN"/>
    <property type="match status" value="1"/>
</dbReference>
<dbReference type="GO" id="GO:0016301">
    <property type="term" value="F:kinase activity"/>
    <property type="evidence" value="ECO:0007669"/>
    <property type="project" value="UniProtKB-KW"/>
</dbReference>
<feature type="domain" description="HPr" evidence="12">
    <location>
        <begin position="291"/>
        <end position="381"/>
    </location>
</feature>
<keyword evidence="6" id="KW-0597">Phosphoprotein</keyword>
<keyword evidence="9" id="KW-0598">Phosphotransferase system</keyword>
<dbReference type="InterPro" id="IPR002114">
    <property type="entry name" value="PTS_HPr_Ser_P_site"/>
</dbReference>
<evidence type="ECO:0000256" key="9">
    <source>
        <dbReference type="ARBA" id="ARBA00022683"/>
    </source>
</evidence>
<dbReference type="GO" id="GO:0005737">
    <property type="term" value="C:cytoplasm"/>
    <property type="evidence" value="ECO:0007669"/>
    <property type="project" value="UniProtKB-SubCell"/>
</dbReference>
<feature type="domain" description="HPr" evidence="12">
    <location>
        <begin position="424"/>
        <end position="513"/>
    </location>
</feature>
<evidence type="ECO:0000259" key="11">
    <source>
        <dbReference type="PROSITE" id="PS51094"/>
    </source>
</evidence>
<dbReference type="PROSITE" id="PS51350">
    <property type="entry name" value="PTS_HPR_DOM"/>
    <property type="match status" value="2"/>
</dbReference>
<dbReference type="Pfam" id="PF00381">
    <property type="entry name" value="PTS-HPr"/>
    <property type="match status" value="2"/>
</dbReference>
<comment type="caution">
    <text evidence="13">The sequence shown here is derived from an EMBL/GenBank/DDBJ whole genome shotgun (WGS) entry which is preliminary data.</text>
</comment>
<dbReference type="InterPro" id="IPR000032">
    <property type="entry name" value="HPr-like"/>
</dbReference>
<dbReference type="CDD" id="cd00367">
    <property type="entry name" value="PTS-HPr_like"/>
    <property type="match status" value="2"/>
</dbReference>
<dbReference type="InterPro" id="IPR016258">
    <property type="entry name" value="FruB"/>
</dbReference>
<dbReference type="SUPFAM" id="SSF55594">
    <property type="entry name" value="HPr-like"/>
    <property type="match status" value="2"/>
</dbReference>
<dbReference type="Gene3D" id="3.30.1340.10">
    <property type="entry name" value="HPr-like"/>
    <property type="match status" value="2"/>
</dbReference>
<keyword evidence="14" id="KW-1185">Reference proteome</keyword>
<evidence type="ECO:0000256" key="6">
    <source>
        <dbReference type="ARBA" id="ARBA00022553"/>
    </source>
</evidence>
<dbReference type="InterPro" id="IPR050893">
    <property type="entry name" value="Sugar_PTS"/>
</dbReference>
<comment type="function">
    <text evidence="1">The phosphoenolpyruvate-dependent sugar phosphotransferase system (sugar PTS), a major carbohydrate active transport system, catalyzes the phosphorylation of incoming sugar substrates concomitantly with their translocation across the cell membrane. The enzyme II FruAB PTS system is involved in fructose transport.</text>
</comment>
<dbReference type="EMBL" id="PTPX01000007">
    <property type="protein sequence ID" value="RAL19313.1"/>
    <property type="molecule type" value="Genomic_DNA"/>
</dbReference>
<dbReference type="InterPro" id="IPR002178">
    <property type="entry name" value="PTS_EIIA_type-2_dom"/>
</dbReference>
<dbReference type="GO" id="GO:0005886">
    <property type="term" value="C:plasma membrane"/>
    <property type="evidence" value="ECO:0007669"/>
    <property type="project" value="TreeGrafter"/>
</dbReference>
<evidence type="ECO:0000313" key="14">
    <source>
        <dbReference type="Proteomes" id="UP000248689"/>
    </source>
</evidence>
<dbReference type="PROSITE" id="PS00372">
    <property type="entry name" value="PTS_EIIA_TYPE_2_HIS"/>
    <property type="match status" value="1"/>
</dbReference>
<evidence type="ECO:0000256" key="8">
    <source>
        <dbReference type="ARBA" id="ARBA00022679"/>
    </source>
</evidence>
<dbReference type="PROSITE" id="PS00369">
    <property type="entry name" value="PTS_HPR_HIS"/>
    <property type="match status" value="1"/>
</dbReference>
<keyword evidence="8" id="KW-0808">Transferase</keyword>
<sequence length="513" mass="54130">MLNLSAQNIRLNGSASNKDDAIRLVASGLVANGNVAEGYEAGMLARETQTSTYLGNGIAIPHGTLDTRDLVKNTGVQVYQFPQGVEWGEGNTAYVVIGIAAKSDEHLTLLRQLTTVLGDEAVAEKLAKTQDLAEFVALLSGKRNEPVISSELLSLDIDTSSLITLSAINAAKLQEKGYVNQQFISDVVASQPLALGNNVFLADSNKGNLLNGVAIARNKEGKTLVTVAATDDSLQETLAKLLNITTRQQLMIAPADRILAVFGQSVPEATPQAVQTAPQQAVISAENSANQVIGTFTVRNEHGLHARPCAVLVQTLKPFEAKVTVENLDRPAAAVNAKSTMRVVALGAAKGHRLRFVAEGADSQQAIEALQQAFVAGLGESVAFIPTVEDTIESSNNSVVATVANVAQQVAQAVTSAENSANGELEATFTVRNEHGLHARPSAVLVNEVKKYNATIQVQNLDRDSQLVSAKSLMKIVALGVQKGHRLRFVATGEEAQQALDGIGKAIEAGLGE</sequence>
<dbReference type="SUPFAM" id="SSF55804">
    <property type="entry name" value="Phoshotransferase/anion transport protein"/>
    <property type="match status" value="2"/>
</dbReference>
<dbReference type="Proteomes" id="UP000248689">
    <property type="component" value="Unassembled WGS sequence"/>
</dbReference>
<dbReference type="GO" id="GO:0090563">
    <property type="term" value="F:protein-phosphocysteine-sugar phosphotransferase activity"/>
    <property type="evidence" value="ECO:0007669"/>
    <property type="project" value="TreeGrafter"/>
</dbReference>
<keyword evidence="7" id="KW-0762">Sugar transport</keyword>
<reference evidence="14" key="1">
    <citation type="submission" date="2018-02" db="EMBL/GenBank/DDBJ databases">
        <title>Glaesserella australis sp. nov., isolated from the lungs of pigs.</title>
        <authorList>
            <person name="Turni C."/>
            <person name="Christensen H."/>
        </authorList>
    </citation>
    <scope>NUCLEOTIDE SEQUENCE [LARGE SCALE GENOMIC DNA]</scope>
    <source>
        <strain evidence="14">HS4635</strain>
    </source>
</reference>
<evidence type="ECO:0000256" key="10">
    <source>
        <dbReference type="ARBA" id="ARBA00022777"/>
    </source>
</evidence>
<evidence type="ECO:0000256" key="5">
    <source>
        <dbReference type="ARBA" id="ARBA00022490"/>
    </source>
</evidence>
<evidence type="ECO:0000256" key="1">
    <source>
        <dbReference type="ARBA" id="ARBA00003136"/>
    </source>
</evidence>
<feature type="domain" description="PTS EIIA type-2" evidence="11">
    <location>
        <begin position="2"/>
        <end position="142"/>
    </location>
</feature>
<evidence type="ECO:0000259" key="12">
    <source>
        <dbReference type="PROSITE" id="PS51350"/>
    </source>
</evidence>
<evidence type="ECO:0000256" key="2">
    <source>
        <dbReference type="ARBA" id="ARBA00004496"/>
    </source>
</evidence>
<dbReference type="PROSITE" id="PS00589">
    <property type="entry name" value="PTS_HPR_SER"/>
    <property type="match status" value="1"/>
</dbReference>
<dbReference type="OrthoDB" id="1640042at2"/>
<keyword evidence="4" id="KW-0813">Transport</keyword>
<dbReference type="InterPro" id="IPR016152">
    <property type="entry name" value="PTrfase/Anion_transptr"/>
</dbReference>
<evidence type="ECO:0000256" key="7">
    <source>
        <dbReference type="ARBA" id="ARBA00022597"/>
    </source>
</evidence>
<proteinExistence type="predicted"/>
<dbReference type="InterPro" id="IPR035895">
    <property type="entry name" value="HPr-like_sf"/>
</dbReference>
<keyword evidence="5" id="KW-0963">Cytoplasm</keyword>
<evidence type="ECO:0000256" key="4">
    <source>
        <dbReference type="ARBA" id="ARBA00022448"/>
    </source>
</evidence>
<comment type="subcellular location">
    <subcellularLocation>
        <location evidence="2">Cytoplasm</location>
    </subcellularLocation>
</comment>
<gene>
    <name evidence="13" type="ORF">C5N92_04115</name>
</gene>
<dbReference type="PIRSF" id="PIRSF000690">
    <property type="entry name" value="Fruc_PTS_diPryltransf"/>
    <property type="match status" value="1"/>
</dbReference>
<dbReference type="FunFam" id="3.40.930.10:FF:000006">
    <property type="entry name" value="Fructose-specific PTS system IIA component"/>
    <property type="match status" value="1"/>
</dbReference>
<dbReference type="NCBIfam" id="NF008319">
    <property type="entry name" value="PRK11109.1"/>
    <property type="match status" value="1"/>
</dbReference>
<keyword evidence="10" id="KW-0418">Kinase</keyword>
<evidence type="ECO:0000313" key="13">
    <source>
        <dbReference type="EMBL" id="RAL19313.1"/>
    </source>
</evidence>
<dbReference type="Pfam" id="PF00359">
    <property type="entry name" value="PTS_EIIA_2"/>
    <property type="match status" value="1"/>
</dbReference>
<name>A0A328BYM4_9PAST</name>
<dbReference type="GO" id="GO:0009401">
    <property type="term" value="P:phosphoenolpyruvate-dependent sugar phosphotransferase system"/>
    <property type="evidence" value="ECO:0007669"/>
    <property type="project" value="UniProtKB-KW"/>
</dbReference>
<dbReference type="Gene3D" id="3.40.930.10">
    <property type="entry name" value="Mannitol-specific EII, Chain A"/>
    <property type="match status" value="1"/>
</dbReference>
<dbReference type="PANTHER" id="PTHR30181">
    <property type="entry name" value="MANNITOL PERMEASE IIC COMPONENT"/>
    <property type="match status" value="1"/>
</dbReference>
<dbReference type="InterPro" id="IPR001020">
    <property type="entry name" value="PTS_HPr_His_P_site"/>
</dbReference>
<evidence type="ECO:0000256" key="3">
    <source>
        <dbReference type="ARBA" id="ARBA00015565"/>
    </source>
</evidence>
<dbReference type="PRINTS" id="PR00107">
    <property type="entry name" value="PHOSPHOCPHPR"/>
</dbReference>
<dbReference type="RefSeq" id="WP_111749599.1">
    <property type="nucleotide sequence ID" value="NZ_PTPX01000007.1"/>
</dbReference>
<organism evidence="13 14">
    <name type="scientific">Glaesserella australis</name>
    <dbReference type="NCBI Taxonomy" id="2094024"/>
    <lineage>
        <taxon>Bacteria</taxon>
        <taxon>Pseudomonadati</taxon>
        <taxon>Pseudomonadota</taxon>
        <taxon>Gammaproteobacteria</taxon>
        <taxon>Pasteurellales</taxon>
        <taxon>Pasteurellaceae</taxon>
        <taxon>Glaesserella</taxon>
    </lineage>
</organism>